<comment type="subunit">
    <text evidence="6">The complex is composed of six subunits: RnfA, RnfB, RnfC, RnfD, RnfE and RnfG.</text>
</comment>
<comment type="similarity">
    <text evidence="6">Belongs to the RnfG family.</text>
</comment>
<reference evidence="8 9" key="1">
    <citation type="journal article" date="2013" name="Int. J. Syst. Evol. Microbiol.">
        <title>Celerinatantimonas yamalensis sp. nov., a cold-adapted diazotrophic bacterium from a cold permafrost brine.</title>
        <authorList>
            <person name="Shcherbakova V."/>
            <person name="Chuvilskaya N."/>
            <person name="Rivkina E."/>
            <person name="Demidov N."/>
            <person name="Uchaeva V."/>
            <person name="Suetin S."/>
            <person name="Suzina N."/>
            <person name="Gilichinsky D."/>
        </authorList>
    </citation>
    <scope>NUCLEOTIDE SEQUENCE [LARGE SCALE GENOMIC DNA]</scope>
    <source>
        <strain evidence="8 9">C7</strain>
    </source>
</reference>
<keyword evidence="3 6" id="KW-0285">Flavoprotein</keyword>
<gene>
    <name evidence="8" type="primary">rsxG</name>
    <name evidence="6" type="synonym">rnfG</name>
    <name evidence="8" type="ORF">ABUE30_02560</name>
</gene>
<dbReference type="Pfam" id="PF04205">
    <property type="entry name" value="FMN_bind"/>
    <property type="match status" value="1"/>
</dbReference>
<dbReference type="EMBL" id="JBEQCT010000001">
    <property type="protein sequence ID" value="MFM2483954.1"/>
    <property type="molecule type" value="Genomic_DNA"/>
</dbReference>
<keyword evidence="6" id="KW-0997">Cell inner membrane</keyword>
<evidence type="ECO:0000313" key="9">
    <source>
        <dbReference type="Proteomes" id="UP001629953"/>
    </source>
</evidence>
<comment type="cofactor">
    <cofactor evidence="6">
        <name>FMN</name>
        <dbReference type="ChEBI" id="CHEBI:58210"/>
    </cofactor>
</comment>
<keyword evidence="9" id="KW-1185">Reference proteome</keyword>
<evidence type="ECO:0000256" key="6">
    <source>
        <dbReference type="HAMAP-Rule" id="MF_00479"/>
    </source>
</evidence>
<protein>
    <recommendedName>
        <fullName evidence="6">Ion-translocating oxidoreductase complex subunit G</fullName>
        <ecNumber evidence="6">7.-.-.-</ecNumber>
    </recommendedName>
    <alternativeName>
        <fullName evidence="6">Rnf electron transport complex subunit G</fullName>
    </alternativeName>
</protein>
<dbReference type="RefSeq" id="WP_408622100.1">
    <property type="nucleotide sequence ID" value="NZ_JBEQCT010000001.1"/>
</dbReference>
<organism evidence="8 9">
    <name type="scientific">Celerinatantimonas yamalensis</name>
    <dbReference type="NCBI Taxonomy" id="559956"/>
    <lineage>
        <taxon>Bacteria</taxon>
        <taxon>Pseudomonadati</taxon>
        <taxon>Pseudomonadota</taxon>
        <taxon>Gammaproteobacteria</taxon>
        <taxon>Celerinatantimonadaceae</taxon>
        <taxon>Celerinatantimonas</taxon>
    </lineage>
</organism>
<accession>A0ABW9G3K1</accession>
<dbReference type="SMART" id="SM00900">
    <property type="entry name" value="FMN_bind"/>
    <property type="match status" value="1"/>
</dbReference>
<dbReference type="InterPro" id="IPR010209">
    <property type="entry name" value="Ion_transpt_RnfG/RsxG"/>
</dbReference>
<comment type="subcellular location">
    <subcellularLocation>
        <location evidence="6">Cell inner membrane</location>
        <topology evidence="6">Single-pass membrane protein</topology>
    </subcellularLocation>
</comment>
<dbReference type="PIRSF" id="PIRSF006091">
    <property type="entry name" value="E_trnsport_RnfG"/>
    <property type="match status" value="1"/>
</dbReference>
<keyword evidence="1 6" id="KW-0813">Transport</keyword>
<dbReference type="Proteomes" id="UP001629953">
    <property type="component" value="Unassembled WGS sequence"/>
</dbReference>
<feature type="modified residue" description="FMN phosphoryl threonine" evidence="6">
    <location>
        <position position="176"/>
    </location>
</feature>
<evidence type="ECO:0000256" key="5">
    <source>
        <dbReference type="ARBA" id="ARBA00022982"/>
    </source>
</evidence>
<sequence>MNNPVVKNAVLLALFALICTLFVVFTNQLTGPKILQQQQAKLSRSLKQVLPADLVNPALLKSCRLIHYPEYLGNNELHKVWIARKNGQVQGIAYQTTAPDGYNGNIQLLVGVLRNGIVSGVRVISENETPGLGDKIELRKTNWILDFTGKRLRSSNDSRWAVKKDGGMFDQFSGATITPRAVVKAIKHTLELNQLKADEIISSHQKCGD</sequence>
<comment type="function">
    <text evidence="6">Part of a membrane-bound complex that couples electron transfer with translocation of ions across the membrane.</text>
</comment>
<dbReference type="EC" id="7.-.-.-" evidence="6"/>
<evidence type="ECO:0000256" key="4">
    <source>
        <dbReference type="ARBA" id="ARBA00022643"/>
    </source>
</evidence>
<evidence type="ECO:0000259" key="7">
    <source>
        <dbReference type="SMART" id="SM00900"/>
    </source>
</evidence>
<feature type="domain" description="FMN-binding" evidence="7">
    <location>
        <begin position="101"/>
        <end position="193"/>
    </location>
</feature>
<dbReference type="NCBIfam" id="TIGR01947">
    <property type="entry name" value="rnfG"/>
    <property type="match status" value="1"/>
</dbReference>
<evidence type="ECO:0000256" key="3">
    <source>
        <dbReference type="ARBA" id="ARBA00022630"/>
    </source>
</evidence>
<keyword evidence="6" id="KW-1278">Translocase</keyword>
<dbReference type="PANTHER" id="PTHR36118:SF1">
    <property type="entry name" value="ION-TRANSLOCATING OXIDOREDUCTASE COMPLEX SUBUNIT G"/>
    <property type="match status" value="1"/>
</dbReference>
<keyword evidence="4 6" id="KW-0288">FMN</keyword>
<proteinExistence type="inferred from homology"/>
<evidence type="ECO:0000313" key="8">
    <source>
        <dbReference type="EMBL" id="MFM2483954.1"/>
    </source>
</evidence>
<dbReference type="PANTHER" id="PTHR36118">
    <property type="entry name" value="ION-TRANSLOCATING OXIDOREDUCTASE COMPLEX SUBUNIT G"/>
    <property type="match status" value="1"/>
</dbReference>
<comment type="caution">
    <text evidence="8">The sequence shown here is derived from an EMBL/GenBank/DDBJ whole genome shotgun (WGS) entry which is preliminary data.</text>
</comment>
<dbReference type="InterPro" id="IPR007329">
    <property type="entry name" value="FMN-bd"/>
</dbReference>
<evidence type="ECO:0000256" key="2">
    <source>
        <dbReference type="ARBA" id="ARBA00022553"/>
    </source>
</evidence>
<dbReference type="HAMAP" id="MF_00479">
    <property type="entry name" value="RsxG_RnfG"/>
    <property type="match status" value="1"/>
</dbReference>
<name>A0ABW9G3K1_9GAMM</name>
<keyword evidence="2 6" id="KW-0597">Phosphoprotein</keyword>
<keyword evidence="6" id="KW-0472">Membrane</keyword>
<dbReference type="NCBIfam" id="NF002519">
    <property type="entry name" value="PRK01908.1"/>
    <property type="match status" value="1"/>
</dbReference>
<keyword evidence="6" id="KW-1003">Cell membrane</keyword>
<keyword evidence="6" id="KW-0812">Transmembrane</keyword>
<keyword evidence="6" id="KW-1133">Transmembrane helix</keyword>
<keyword evidence="5 6" id="KW-0249">Electron transport</keyword>
<evidence type="ECO:0000256" key="1">
    <source>
        <dbReference type="ARBA" id="ARBA00022448"/>
    </source>
</evidence>